<evidence type="ECO:0000259" key="6">
    <source>
        <dbReference type="PROSITE" id="PS50089"/>
    </source>
</evidence>
<dbReference type="PROSITE" id="PS50089">
    <property type="entry name" value="ZF_RING_2"/>
    <property type="match status" value="1"/>
</dbReference>
<protein>
    <recommendedName>
        <fullName evidence="6">RING-type domain-containing protein</fullName>
    </recommendedName>
</protein>
<gene>
    <name evidence="7" type="ORF">CHUDEA8_3470</name>
</gene>
<evidence type="ECO:0000256" key="1">
    <source>
        <dbReference type="ARBA" id="ARBA00022723"/>
    </source>
</evidence>
<dbReference type="GO" id="GO:0006511">
    <property type="term" value="P:ubiquitin-dependent protein catabolic process"/>
    <property type="evidence" value="ECO:0007669"/>
    <property type="project" value="TreeGrafter"/>
</dbReference>
<dbReference type="InterPro" id="IPR051834">
    <property type="entry name" value="RING_finger_E3_ligase"/>
</dbReference>
<name>A0A0S4TL65_CRYHO</name>
<dbReference type="GO" id="GO:0005634">
    <property type="term" value="C:nucleus"/>
    <property type="evidence" value="ECO:0007669"/>
    <property type="project" value="TreeGrafter"/>
</dbReference>
<accession>A0A0S4TL65</accession>
<feature type="domain" description="RING-type" evidence="6">
    <location>
        <begin position="392"/>
        <end position="433"/>
    </location>
</feature>
<keyword evidence="5" id="KW-0812">Transmembrane</keyword>
<dbReference type="VEuPathDB" id="CryptoDB:GY17_00000790"/>
<evidence type="ECO:0000256" key="3">
    <source>
        <dbReference type="ARBA" id="ARBA00022833"/>
    </source>
</evidence>
<keyword evidence="2 4" id="KW-0863">Zinc-finger</keyword>
<dbReference type="AlphaFoldDB" id="A0A0S4TL65"/>
<feature type="transmembrane region" description="Helical" evidence="5">
    <location>
        <begin position="181"/>
        <end position="200"/>
    </location>
</feature>
<dbReference type="VEuPathDB" id="CryptoDB:Chro.80399"/>
<dbReference type="GO" id="GO:0061630">
    <property type="term" value="F:ubiquitin protein ligase activity"/>
    <property type="evidence" value="ECO:0007669"/>
    <property type="project" value="TreeGrafter"/>
</dbReference>
<dbReference type="InterPro" id="IPR013083">
    <property type="entry name" value="Znf_RING/FYVE/PHD"/>
</dbReference>
<reference evidence="7" key="1">
    <citation type="submission" date="2015-08" db="EMBL/GenBank/DDBJ databases">
        <authorList>
            <person name="Babu N.S."/>
            <person name="Beckwith C.J."/>
            <person name="Beseler K.G."/>
            <person name="Brison A."/>
            <person name="Carone J.V."/>
            <person name="Caskin T.P."/>
            <person name="Diamond M."/>
            <person name="Durham M.E."/>
            <person name="Foxe J.M."/>
            <person name="Go M."/>
            <person name="Henderson B.A."/>
            <person name="Jones I.B."/>
            <person name="McGettigan J.A."/>
            <person name="Micheletti S.J."/>
            <person name="Nasrallah M.E."/>
            <person name="Ortiz D."/>
            <person name="Piller C.R."/>
            <person name="Privatt S.R."/>
            <person name="Schneider S.L."/>
            <person name="Sharp S."/>
            <person name="Smith T.C."/>
            <person name="Stanton J.D."/>
            <person name="Ullery H.E."/>
            <person name="Wilson R.J."/>
            <person name="Serrano M.G."/>
            <person name="Buck G."/>
            <person name="Lee V."/>
            <person name="Wang Y."/>
            <person name="Carvalho R."/>
            <person name="Voegtly L."/>
            <person name="Shi R."/>
            <person name="Duckworth R."/>
            <person name="Johnson A."/>
            <person name="Loviza R."/>
            <person name="Walstead R."/>
            <person name="Shah Z."/>
            <person name="Kiflezghi M."/>
            <person name="Wade K."/>
            <person name="Ball S.L."/>
            <person name="Bradley K.W."/>
            <person name="Asai D.J."/>
            <person name="Bowman C.A."/>
            <person name="Russell D.A."/>
            <person name="Pope W.H."/>
            <person name="Jacobs-Sera D."/>
            <person name="Hendrix R.W."/>
            <person name="Hatfull G.F."/>
        </authorList>
    </citation>
    <scope>NUCLEOTIDE SEQUENCE [LARGE SCALE GENOMIC DNA]</scope>
</reference>
<dbReference type="VEuPathDB" id="CryptoDB:CHUDEA8_3470"/>
<dbReference type="InterPro" id="IPR001841">
    <property type="entry name" value="Znf_RING"/>
</dbReference>
<keyword evidence="1" id="KW-0479">Metal-binding</keyword>
<evidence type="ECO:0000256" key="4">
    <source>
        <dbReference type="PROSITE-ProRule" id="PRU00175"/>
    </source>
</evidence>
<dbReference type="Pfam" id="PF13639">
    <property type="entry name" value="zf-RING_2"/>
    <property type="match status" value="1"/>
</dbReference>
<proteinExistence type="predicted"/>
<evidence type="ECO:0000256" key="5">
    <source>
        <dbReference type="SAM" id="Phobius"/>
    </source>
</evidence>
<feature type="transmembrane region" description="Helical" evidence="5">
    <location>
        <begin position="317"/>
        <end position="340"/>
    </location>
</feature>
<dbReference type="SMART" id="SM00184">
    <property type="entry name" value="RING"/>
    <property type="match status" value="1"/>
</dbReference>
<organism evidence="7">
    <name type="scientific">Cryptosporidium hominis</name>
    <dbReference type="NCBI Taxonomy" id="237895"/>
    <lineage>
        <taxon>Eukaryota</taxon>
        <taxon>Sar</taxon>
        <taxon>Alveolata</taxon>
        <taxon>Apicomplexa</taxon>
        <taxon>Conoidasida</taxon>
        <taxon>Coccidia</taxon>
        <taxon>Eucoccidiorida</taxon>
        <taxon>Eimeriorina</taxon>
        <taxon>Cryptosporidiidae</taxon>
        <taxon>Cryptosporidium</taxon>
    </lineage>
</organism>
<keyword evidence="3" id="KW-0862">Zinc</keyword>
<dbReference type="VEuPathDB" id="CryptoDB:ChTU502y2012_405g0220"/>
<dbReference type="PANTHER" id="PTHR45931">
    <property type="entry name" value="SI:CH211-59O9.10"/>
    <property type="match status" value="1"/>
</dbReference>
<dbReference type="Gene3D" id="3.30.40.10">
    <property type="entry name" value="Zinc/RING finger domain, C3HC4 (zinc finger)"/>
    <property type="match status" value="1"/>
</dbReference>
<dbReference type="GO" id="GO:0008270">
    <property type="term" value="F:zinc ion binding"/>
    <property type="evidence" value="ECO:0007669"/>
    <property type="project" value="UniProtKB-KW"/>
</dbReference>
<dbReference type="Proteomes" id="UP000199752">
    <property type="component" value="Chromosome 8"/>
</dbReference>
<dbReference type="SUPFAM" id="SSF57850">
    <property type="entry name" value="RING/U-box"/>
    <property type="match status" value="1"/>
</dbReference>
<feature type="transmembrane region" description="Helical" evidence="5">
    <location>
        <begin position="139"/>
        <end position="161"/>
    </location>
</feature>
<evidence type="ECO:0000256" key="2">
    <source>
        <dbReference type="ARBA" id="ARBA00022771"/>
    </source>
</evidence>
<dbReference type="EMBL" id="LN877954">
    <property type="protein sequence ID" value="CUV07899.1"/>
    <property type="molecule type" value="Genomic_DNA"/>
</dbReference>
<sequence>MDNNLGIYKRYVSYYIHKKQHVALRSLTQNTGKANFSNKTICKIMLVKERINIWCRKYLNIQPLFRTQDNVIISSPVTESSLRSIYGRTTPNITPSSHSDYVSGINQLSNNPLINNMPQQEHASDDSLMQLVCNYPEKAIWFLSCNLLIGMISFISLGLISTGLTLKNWRSDFNNSPFLCIWLLIHGSLQMLQGIFRFYYKIILERERMNSNSTRVIQILQAVRRLTTNRAWKIGKVLSFIYYTWFMFGFYWILSVRPNVEAFSGQSRKFVGGLNDSQLADYSLITGHRSYLLLGNGSLYSLKDLIKVDCRSGIWPLYLIIMLICTFRIIFMVSFFYFIFPTVVSSEYSDNKLRACTINKLESLPVKTYSEWKKLKENELMLNKHSFLQDNCIICLNDFSSFEMARCLPCNHVFHDDCIDMWLLRNAVCPLCQASLK</sequence>
<keyword evidence="5" id="KW-0472">Membrane</keyword>
<keyword evidence="5" id="KW-1133">Transmembrane helix</keyword>
<feature type="transmembrane region" description="Helical" evidence="5">
    <location>
        <begin position="234"/>
        <end position="254"/>
    </location>
</feature>
<evidence type="ECO:0000313" key="7">
    <source>
        <dbReference type="EMBL" id="CUV07899.1"/>
    </source>
</evidence>
<dbReference type="PANTHER" id="PTHR45931:SF3">
    <property type="entry name" value="RING ZINC FINGER-CONTAINING PROTEIN"/>
    <property type="match status" value="1"/>
</dbReference>